<proteinExistence type="predicted"/>
<evidence type="ECO:0000256" key="1">
    <source>
        <dbReference type="SAM" id="MobiDB-lite"/>
    </source>
</evidence>
<organism evidence="2 3">
    <name type="scientific">Panagrellus redivivus</name>
    <name type="common">Microworm</name>
    <dbReference type="NCBI Taxonomy" id="6233"/>
    <lineage>
        <taxon>Eukaryota</taxon>
        <taxon>Metazoa</taxon>
        <taxon>Ecdysozoa</taxon>
        <taxon>Nematoda</taxon>
        <taxon>Chromadorea</taxon>
        <taxon>Rhabditida</taxon>
        <taxon>Tylenchina</taxon>
        <taxon>Panagrolaimomorpha</taxon>
        <taxon>Panagrolaimoidea</taxon>
        <taxon>Panagrolaimidae</taxon>
        <taxon>Panagrellus</taxon>
    </lineage>
</organism>
<reference evidence="3" key="2">
    <citation type="submission" date="2020-10" db="UniProtKB">
        <authorList>
            <consortium name="WormBaseParasite"/>
        </authorList>
    </citation>
    <scope>IDENTIFICATION</scope>
</reference>
<protein>
    <submittedName>
        <fullName evidence="3">Uncharacterized protein</fullName>
    </submittedName>
</protein>
<dbReference type="AlphaFoldDB" id="A0A7E4UTI0"/>
<keyword evidence="2" id="KW-1185">Reference proteome</keyword>
<dbReference type="Proteomes" id="UP000492821">
    <property type="component" value="Unassembled WGS sequence"/>
</dbReference>
<name>A0A7E4UTI0_PANRE</name>
<reference evidence="2" key="1">
    <citation type="journal article" date="2013" name="Genetics">
        <title>The draft genome and transcriptome of Panagrellus redivivus are shaped by the harsh demands of a free-living lifestyle.</title>
        <authorList>
            <person name="Srinivasan J."/>
            <person name="Dillman A.R."/>
            <person name="Macchietto M.G."/>
            <person name="Heikkinen L."/>
            <person name="Lakso M."/>
            <person name="Fracchia K.M."/>
            <person name="Antoshechkin I."/>
            <person name="Mortazavi A."/>
            <person name="Wong G."/>
            <person name="Sternberg P.W."/>
        </authorList>
    </citation>
    <scope>NUCLEOTIDE SEQUENCE [LARGE SCALE GENOMIC DNA]</scope>
    <source>
        <strain evidence="2">MT8872</strain>
    </source>
</reference>
<evidence type="ECO:0000313" key="2">
    <source>
        <dbReference type="Proteomes" id="UP000492821"/>
    </source>
</evidence>
<dbReference type="WBParaSite" id="Pan_g12667.t1">
    <property type="protein sequence ID" value="Pan_g12667.t1"/>
    <property type="gene ID" value="Pan_g12667"/>
</dbReference>
<feature type="region of interest" description="Disordered" evidence="1">
    <location>
        <begin position="33"/>
        <end position="54"/>
    </location>
</feature>
<accession>A0A7E4UTI0</accession>
<evidence type="ECO:0000313" key="3">
    <source>
        <dbReference type="WBParaSite" id="Pan_g12667.t1"/>
    </source>
</evidence>
<sequence>MPNMAQAHPCRTDLLFLPNFNVRRSPAGHIYLSIEQRQRRRKRPESAASSREEPPGLEALLVPAFQLGRAISAVWALHIASPVG</sequence>